<protein>
    <submittedName>
        <fullName evidence="8">Exported zinc metalloprotease YfgC</fullName>
    </submittedName>
</protein>
<gene>
    <name evidence="8" type="ORF">MNBD_GAMMA02-332</name>
</gene>
<keyword evidence="3" id="KW-0479">Metal-binding</keyword>
<dbReference type="Pfam" id="PF01435">
    <property type="entry name" value="Peptidase_M48"/>
    <property type="match status" value="1"/>
</dbReference>
<feature type="domain" description="Peptidase M48" evidence="7">
    <location>
        <begin position="68"/>
        <end position="256"/>
    </location>
</feature>
<dbReference type="GO" id="GO:0016020">
    <property type="term" value="C:membrane"/>
    <property type="evidence" value="ECO:0007669"/>
    <property type="project" value="TreeGrafter"/>
</dbReference>
<dbReference type="Gene3D" id="1.25.40.10">
    <property type="entry name" value="Tetratricopeptide repeat domain"/>
    <property type="match status" value="1"/>
</dbReference>
<evidence type="ECO:0000259" key="7">
    <source>
        <dbReference type="Pfam" id="PF01435"/>
    </source>
</evidence>
<reference evidence="8" key="1">
    <citation type="submission" date="2018-06" db="EMBL/GenBank/DDBJ databases">
        <authorList>
            <person name="Zhirakovskaya E."/>
        </authorList>
    </citation>
    <scope>NUCLEOTIDE SEQUENCE</scope>
</reference>
<accession>A0A3B0VJY8</accession>
<organism evidence="8">
    <name type="scientific">hydrothermal vent metagenome</name>
    <dbReference type="NCBI Taxonomy" id="652676"/>
    <lineage>
        <taxon>unclassified sequences</taxon>
        <taxon>metagenomes</taxon>
        <taxon>ecological metagenomes</taxon>
    </lineage>
</organism>
<evidence type="ECO:0000256" key="2">
    <source>
        <dbReference type="ARBA" id="ARBA00022670"/>
    </source>
</evidence>
<dbReference type="GO" id="GO:0051603">
    <property type="term" value="P:proteolysis involved in protein catabolic process"/>
    <property type="evidence" value="ECO:0007669"/>
    <property type="project" value="TreeGrafter"/>
</dbReference>
<dbReference type="InterPro" id="IPR011990">
    <property type="entry name" value="TPR-like_helical_dom_sf"/>
</dbReference>
<dbReference type="AlphaFoldDB" id="A0A3B0VJY8"/>
<dbReference type="SUPFAM" id="SSF48452">
    <property type="entry name" value="TPR-like"/>
    <property type="match status" value="1"/>
</dbReference>
<keyword evidence="2 8" id="KW-0645">Protease</keyword>
<evidence type="ECO:0000256" key="5">
    <source>
        <dbReference type="ARBA" id="ARBA00022833"/>
    </source>
</evidence>
<proteinExistence type="predicted"/>
<dbReference type="GO" id="GO:0004222">
    <property type="term" value="F:metalloendopeptidase activity"/>
    <property type="evidence" value="ECO:0007669"/>
    <property type="project" value="InterPro"/>
</dbReference>
<evidence type="ECO:0000256" key="1">
    <source>
        <dbReference type="ARBA" id="ARBA00001947"/>
    </source>
</evidence>
<dbReference type="EMBL" id="UOFA01000044">
    <property type="protein sequence ID" value="VAW43865.1"/>
    <property type="molecule type" value="Genomic_DNA"/>
</dbReference>
<dbReference type="GO" id="GO:0046872">
    <property type="term" value="F:metal ion binding"/>
    <property type="evidence" value="ECO:0007669"/>
    <property type="project" value="UniProtKB-KW"/>
</dbReference>
<keyword evidence="6 8" id="KW-0482">Metalloprotease</keyword>
<dbReference type="PANTHER" id="PTHR22726:SF1">
    <property type="entry name" value="METALLOENDOPEPTIDASE OMA1, MITOCHONDRIAL"/>
    <property type="match status" value="1"/>
</dbReference>
<dbReference type="InterPro" id="IPR051156">
    <property type="entry name" value="Mito/Outer_Membr_Metalloprot"/>
</dbReference>
<sequence>MQMKKLLLIFTIVLLTQPVAQAEFKLPDLGNPADRVLSADDEQRYRQNIKQQMYQYNFVMTDPIVANYIYHLGYQLASFSDKPSQPFDFFMIPANVINASAYPGGLIVVYSGLFMETENESELAGVMAHEIAHVNQRHISRMMAKQQKSTIPILLGVLAAVAAAQSSNSGDAPIAIAASMSAIQQQMAINFTRYHEYEADRVGINTLYAAGLNPEGMATFFAKLMQKNRIDPRYQLPEYLRTHPLSLNRVTEARNRLKAFDIEEVSESELYDYVKERVRVLTADEFTDLNAHYTGALSSDKGNRDALFYGQALLRFKDNDFVSAWQILKRINPSPSVSYVVDSLRVEVMARLDSNQAKILIEQILSKYPDNDVVFETTAKLLLQSKEMEWVDKAIKLTRKLLLSQPENPHFYDLLSIANYNALKPVQAGEAMARKEHLMGRNYRAVRILKNLKKDDGLDYYQSSEINALIAAYEPLISDRERQQEIAADGGIRRRGN</sequence>
<evidence type="ECO:0000256" key="3">
    <source>
        <dbReference type="ARBA" id="ARBA00022723"/>
    </source>
</evidence>
<keyword evidence="5" id="KW-0862">Zinc</keyword>
<name>A0A3B0VJY8_9ZZZZ</name>
<comment type="cofactor">
    <cofactor evidence="1">
        <name>Zn(2+)</name>
        <dbReference type="ChEBI" id="CHEBI:29105"/>
    </cofactor>
</comment>
<dbReference type="PANTHER" id="PTHR22726">
    <property type="entry name" value="METALLOENDOPEPTIDASE OMA1"/>
    <property type="match status" value="1"/>
</dbReference>
<dbReference type="Gene3D" id="3.30.2010.10">
    <property type="entry name" value="Metalloproteases ('zincins'), catalytic domain"/>
    <property type="match status" value="1"/>
</dbReference>
<dbReference type="InterPro" id="IPR001915">
    <property type="entry name" value="Peptidase_M48"/>
</dbReference>
<evidence type="ECO:0000256" key="4">
    <source>
        <dbReference type="ARBA" id="ARBA00022801"/>
    </source>
</evidence>
<keyword evidence="4" id="KW-0378">Hydrolase</keyword>
<evidence type="ECO:0000313" key="8">
    <source>
        <dbReference type="EMBL" id="VAW43865.1"/>
    </source>
</evidence>
<evidence type="ECO:0000256" key="6">
    <source>
        <dbReference type="ARBA" id="ARBA00023049"/>
    </source>
</evidence>